<dbReference type="AlphaFoldDB" id="A0A3L6QYC4"/>
<evidence type="ECO:0000313" key="2">
    <source>
        <dbReference type="Proteomes" id="UP000275267"/>
    </source>
</evidence>
<reference evidence="2" key="1">
    <citation type="journal article" date="2019" name="Nat. Commun.">
        <title>The genome of broomcorn millet.</title>
        <authorList>
            <person name="Zou C."/>
            <person name="Miki D."/>
            <person name="Li D."/>
            <person name="Tang Q."/>
            <person name="Xiao L."/>
            <person name="Rajput S."/>
            <person name="Deng P."/>
            <person name="Jia W."/>
            <person name="Huang R."/>
            <person name="Zhang M."/>
            <person name="Sun Y."/>
            <person name="Hu J."/>
            <person name="Fu X."/>
            <person name="Schnable P.S."/>
            <person name="Li F."/>
            <person name="Zhang H."/>
            <person name="Feng B."/>
            <person name="Zhu X."/>
            <person name="Liu R."/>
            <person name="Schnable J.C."/>
            <person name="Zhu J.-K."/>
            <person name="Zhang H."/>
        </authorList>
    </citation>
    <scope>NUCLEOTIDE SEQUENCE [LARGE SCALE GENOMIC DNA]</scope>
</reference>
<name>A0A3L6QYC4_PANMI</name>
<dbReference type="Proteomes" id="UP000275267">
    <property type="component" value="Unassembled WGS sequence"/>
</dbReference>
<keyword evidence="2" id="KW-1185">Reference proteome</keyword>
<organism evidence="1 2">
    <name type="scientific">Panicum miliaceum</name>
    <name type="common">Proso millet</name>
    <name type="synonym">Broomcorn millet</name>
    <dbReference type="NCBI Taxonomy" id="4540"/>
    <lineage>
        <taxon>Eukaryota</taxon>
        <taxon>Viridiplantae</taxon>
        <taxon>Streptophyta</taxon>
        <taxon>Embryophyta</taxon>
        <taxon>Tracheophyta</taxon>
        <taxon>Spermatophyta</taxon>
        <taxon>Magnoliopsida</taxon>
        <taxon>Liliopsida</taxon>
        <taxon>Poales</taxon>
        <taxon>Poaceae</taxon>
        <taxon>PACMAD clade</taxon>
        <taxon>Panicoideae</taxon>
        <taxon>Panicodae</taxon>
        <taxon>Paniceae</taxon>
        <taxon>Panicinae</taxon>
        <taxon>Panicum</taxon>
        <taxon>Panicum sect. Panicum</taxon>
    </lineage>
</organism>
<evidence type="ECO:0000313" key="1">
    <source>
        <dbReference type="EMBL" id="RLM92229.1"/>
    </source>
</evidence>
<gene>
    <name evidence="1" type="ORF">C2845_PM08G00380</name>
</gene>
<dbReference type="Pfam" id="PF07893">
    <property type="entry name" value="DUF1668"/>
    <property type="match status" value="1"/>
</dbReference>
<dbReference type="EMBL" id="PQIB02000010">
    <property type="protein sequence ID" value="RLM92229.1"/>
    <property type="molecule type" value="Genomic_DNA"/>
</dbReference>
<protein>
    <submittedName>
        <fullName evidence="1">Uncharacterized protein</fullName>
    </submittedName>
</protein>
<accession>A0A3L6QYC4</accession>
<sequence>MAAAVPELDSVIGLTAGTRLLCACDVKDDGTLLPVVRHVWTYLRPWEEVCIISDHPPSKPSYSKPRDMPSLAYLGKGRICICRPMSTMEPSDYGPTITYNATCLLVVEVKRSLLPNGNGDLHLARRGKMSYMWPPQGRESPYMGFIQPATC</sequence>
<proteinExistence type="predicted"/>
<comment type="caution">
    <text evidence="1">The sequence shown here is derived from an EMBL/GenBank/DDBJ whole genome shotgun (WGS) entry which is preliminary data.</text>
</comment>
<dbReference type="InterPro" id="IPR012871">
    <property type="entry name" value="DUF1668_ORYSA"/>
</dbReference>